<gene>
    <name evidence="1" type="ORF">AC579_4371</name>
</gene>
<accession>A0A139IR10</accession>
<name>A0A139IR10_9PEZI</name>
<organism evidence="1 2">
    <name type="scientific">Pseudocercospora musae</name>
    <dbReference type="NCBI Taxonomy" id="113226"/>
    <lineage>
        <taxon>Eukaryota</taxon>
        <taxon>Fungi</taxon>
        <taxon>Dikarya</taxon>
        <taxon>Ascomycota</taxon>
        <taxon>Pezizomycotina</taxon>
        <taxon>Dothideomycetes</taxon>
        <taxon>Dothideomycetidae</taxon>
        <taxon>Mycosphaerellales</taxon>
        <taxon>Mycosphaerellaceae</taxon>
        <taxon>Pseudocercospora</taxon>
    </lineage>
</organism>
<dbReference type="OrthoDB" id="3650108at2759"/>
<protein>
    <submittedName>
        <fullName evidence="1">Uncharacterized protein</fullName>
    </submittedName>
</protein>
<keyword evidence="2" id="KW-1185">Reference proteome</keyword>
<evidence type="ECO:0000313" key="2">
    <source>
        <dbReference type="Proteomes" id="UP000073492"/>
    </source>
</evidence>
<evidence type="ECO:0000313" key="1">
    <source>
        <dbReference type="EMBL" id="KXT17042.1"/>
    </source>
</evidence>
<dbReference type="Proteomes" id="UP000073492">
    <property type="component" value="Unassembled WGS sequence"/>
</dbReference>
<sequence length="89" mass="10326">MATYNKTESETSFRFLNLPGERRYRIYRLALVKKGNTRIAVSSTGFERPAITRVSKQTRQECMPIFLYENKFTIDRQSKASLVPTIVFG</sequence>
<dbReference type="EMBL" id="LFZO01000026">
    <property type="protein sequence ID" value="KXT17042.1"/>
    <property type="molecule type" value="Genomic_DNA"/>
</dbReference>
<dbReference type="AlphaFoldDB" id="A0A139IR10"/>
<comment type="caution">
    <text evidence="1">The sequence shown here is derived from an EMBL/GenBank/DDBJ whole genome shotgun (WGS) entry which is preliminary data.</text>
</comment>
<proteinExistence type="predicted"/>
<reference evidence="1 2" key="1">
    <citation type="submission" date="2015-07" db="EMBL/GenBank/DDBJ databases">
        <title>Comparative genomics of the Sigatoka disease complex on banana suggests a link between parallel evolutionary changes in Pseudocercospora fijiensis and Pseudocercospora eumusae and increased virulence on the banana host.</title>
        <authorList>
            <person name="Chang T.-C."/>
            <person name="Salvucci A."/>
            <person name="Crous P.W."/>
            <person name="Stergiopoulos I."/>
        </authorList>
    </citation>
    <scope>NUCLEOTIDE SEQUENCE [LARGE SCALE GENOMIC DNA]</scope>
    <source>
        <strain evidence="1 2">CBS 116634</strain>
    </source>
</reference>